<keyword evidence="2" id="KW-1185">Reference proteome</keyword>
<protein>
    <submittedName>
        <fullName evidence="1">Uncharacterized protein</fullName>
    </submittedName>
</protein>
<evidence type="ECO:0000313" key="1">
    <source>
        <dbReference type="EMBL" id="KAJ9124360.1"/>
    </source>
</evidence>
<proteinExistence type="predicted"/>
<comment type="caution">
    <text evidence="1">The sequence shown here is derived from an EMBL/GenBank/DDBJ whole genome shotgun (WGS) entry which is preliminary data.</text>
</comment>
<evidence type="ECO:0000313" key="2">
    <source>
        <dbReference type="Proteomes" id="UP001243375"/>
    </source>
</evidence>
<organism evidence="1 2">
    <name type="scientific">Naganishia vaughanmartiniae</name>
    <dbReference type="NCBI Taxonomy" id="1424756"/>
    <lineage>
        <taxon>Eukaryota</taxon>
        <taxon>Fungi</taxon>
        <taxon>Dikarya</taxon>
        <taxon>Basidiomycota</taxon>
        <taxon>Agaricomycotina</taxon>
        <taxon>Tremellomycetes</taxon>
        <taxon>Filobasidiales</taxon>
        <taxon>Filobasidiaceae</taxon>
        <taxon>Naganishia</taxon>
    </lineage>
</organism>
<accession>A0ACC2XK17</accession>
<name>A0ACC2XK17_9TREE</name>
<dbReference type="EMBL" id="JASBWU010000002">
    <property type="protein sequence ID" value="KAJ9124360.1"/>
    <property type="molecule type" value="Genomic_DNA"/>
</dbReference>
<reference evidence="1" key="1">
    <citation type="submission" date="2023-04" db="EMBL/GenBank/DDBJ databases">
        <title>Draft Genome sequencing of Naganishia species isolated from polar environments using Oxford Nanopore Technology.</title>
        <authorList>
            <person name="Leo P."/>
            <person name="Venkateswaran K."/>
        </authorList>
    </citation>
    <scope>NUCLEOTIDE SEQUENCE</scope>
    <source>
        <strain evidence="1">MNA-CCFEE 5425</strain>
    </source>
</reference>
<sequence length="279" mass="29595">MERKRTEMIAALGVTVVEMVDAMPALSRDDINLLEDRIQARATQEPEPQAAREQNGAASGDDVEEESDDSSFVASSSNRSSTEGDASSVASSNSTVELDRNDDPAGQARVRPVTSVISSVRPTPRAAPYCRASRPSGRSGPTAGASNARSGTSAGASSARTSSQSLPGIERTIETIPGTVNGVRVNAIRERTRFDFNALSASSASGTVTMQTRQTHMRIGWTSHGAVRMSWPTSVVPPSPHARSRFESAAESQFALSSRSLPRTAYIGLRCILICSIIL</sequence>
<dbReference type="Proteomes" id="UP001243375">
    <property type="component" value="Unassembled WGS sequence"/>
</dbReference>
<gene>
    <name evidence="1" type="ORF">QFC22_001160</name>
</gene>